<dbReference type="PANTHER" id="PTHR30576">
    <property type="entry name" value="COLANIC BIOSYNTHESIS UDP-GLUCOSE LIPID CARRIER TRANSFERASE"/>
    <property type="match status" value="1"/>
</dbReference>
<evidence type="ECO:0000259" key="3">
    <source>
        <dbReference type="Pfam" id="PF02397"/>
    </source>
</evidence>
<dbReference type="Proteomes" id="UP000487649">
    <property type="component" value="Unassembled WGS sequence"/>
</dbReference>
<evidence type="ECO:0000313" key="5">
    <source>
        <dbReference type="Proteomes" id="UP000487649"/>
    </source>
</evidence>
<dbReference type="GO" id="GO:0016780">
    <property type="term" value="F:phosphotransferase activity, for other substituted phosphate groups"/>
    <property type="evidence" value="ECO:0007669"/>
    <property type="project" value="TreeGrafter"/>
</dbReference>
<proteinExistence type="inferred from homology"/>
<protein>
    <submittedName>
        <fullName evidence="4">Sugar transferase</fullName>
    </submittedName>
</protein>
<keyword evidence="4" id="KW-0808">Transferase</keyword>
<dbReference type="RefSeq" id="WP_155223105.1">
    <property type="nucleotide sequence ID" value="NZ_JAMQUY010000005.1"/>
</dbReference>
<keyword evidence="2" id="KW-0472">Membrane</keyword>
<comment type="caution">
    <text evidence="4">The sequence shown here is derived from an EMBL/GenBank/DDBJ whole genome shotgun (WGS) entry which is preliminary data.</text>
</comment>
<feature type="domain" description="Bacterial sugar transferase" evidence="3">
    <location>
        <begin position="33"/>
        <end position="212"/>
    </location>
</feature>
<evidence type="ECO:0000256" key="1">
    <source>
        <dbReference type="ARBA" id="ARBA00006464"/>
    </source>
</evidence>
<evidence type="ECO:0000256" key="2">
    <source>
        <dbReference type="SAM" id="Phobius"/>
    </source>
</evidence>
<organism evidence="4 5">
    <name type="scientific">Turicibacter sanguinis</name>
    <dbReference type="NCBI Taxonomy" id="154288"/>
    <lineage>
        <taxon>Bacteria</taxon>
        <taxon>Bacillati</taxon>
        <taxon>Bacillota</taxon>
        <taxon>Erysipelotrichia</taxon>
        <taxon>Erysipelotrichales</taxon>
        <taxon>Turicibacteraceae</taxon>
        <taxon>Turicibacter</taxon>
    </lineage>
</organism>
<dbReference type="Pfam" id="PF02397">
    <property type="entry name" value="Bac_transf"/>
    <property type="match status" value="1"/>
</dbReference>
<dbReference type="InterPro" id="IPR003362">
    <property type="entry name" value="Bact_transf"/>
</dbReference>
<keyword evidence="2" id="KW-0812">Transmembrane</keyword>
<feature type="transmembrane region" description="Helical" evidence="2">
    <location>
        <begin position="38"/>
        <end position="61"/>
    </location>
</feature>
<sequence>MNKFNCVGHLTEVKGEYSIEIEKKASKNYSFIKRVMDIILSIIGLLIGIPLIIIFSILIYFESPGNVIFKQERVGKGGQIFTLYKLRSMCLDAEKNGQHWAQKNDPRVLKIGKFIRKTRIDEIPQLINILKGEMSIVGPRPEVLKFTVEFNAQYPGFINRLQVNPGLTGLAQVSGGYDIGPGEKLKKDLEYIQQQSLWLDIKIILKTIKVIITGDGAR</sequence>
<comment type="similarity">
    <text evidence="1">Belongs to the bacterial sugar transferase family.</text>
</comment>
<name>A0A9X4XHE5_9FIRM</name>
<gene>
    <name evidence="4" type="ORF">GMA92_14620</name>
</gene>
<keyword evidence="2" id="KW-1133">Transmembrane helix</keyword>
<dbReference type="AlphaFoldDB" id="A0A9X4XHE5"/>
<evidence type="ECO:0000313" key="4">
    <source>
        <dbReference type="EMBL" id="MTK22640.1"/>
    </source>
</evidence>
<dbReference type="PANTHER" id="PTHR30576:SF0">
    <property type="entry name" value="UNDECAPRENYL-PHOSPHATE N-ACETYLGALACTOSAMINYL 1-PHOSPHATE TRANSFERASE-RELATED"/>
    <property type="match status" value="1"/>
</dbReference>
<accession>A0A9X4XHE5</accession>
<dbReference type="EMBL" id="WMQE01000047">
    <property type="protein sequence ID" value="MTK22640.1"/>
    <property type="molecule type" value="Genomic_DNA"/>
</dbReference>
<reference evidence="4 5" key="1">
    <citation type="journal article" date="2019" name="Nat. Med.">
        <title>A library of human gut bacterial isolates paired with longitudinal multiomics data enables mechanistic microbiome research.</title>
        <authorList>
            <person name="Poyet M."/>
            <person name="Groussin M."/>
            <person name="Gibbons S.M."/>
            <person name="Avila-Pacheco J."/>
            <person name="Jiang X."/>
            <person name="Kearney S.M."/>
            <person name="Perrotta A.R."/>
            <person name="Berdy B."/>
            <person name="Zhao S."/>
            <person name="Lieberman T.D."/>
            <person name="Swanson P.K."/>
            <person name="Smith M."/>
            <person name="Roesemann S."/>
            <person name="Alexander J.E."/>
            <person name="Rich S.A."/>
            <person name="Livny J."/>
            <person name="Vlamakis H."/>
            <person name="Clish C."/>
            <person name="Bullock K."/>
            <person name="Deik A."/>
            <person name="Scott J."/>
            <person name="Pierce K.A."/>
            <person name="Xavier R.J."/>
            <person name="Alm E.J."/>
        </authorList>
    </citation>
    <scope>NUCLEOTIDE SEQUENCE [LARGE SCALE GENOMIC DNA]</scope>
    <source>
        <strain evidence="4 5">BIOML-A198</strain>
    </source>
</reference>